<name>A0ACC3MVW5_9PEZI</name>
<reference evidence="1" key="1">
    <citation type="submission" date="2023-07" db="EMBL/GenBank/DDBJ databases">
        <title>Black Yeasts Isolated from many extreme environments.</title>
        <authorList>
            <person name="Coleine C."/>
            <person name="Stajich J.E."/>
            <person name="Selbmann L."/>
        </authorList>
    </citation>
    <scope>NUCLEOTIDE SEQUENCE</scope>
    <source>
        <strain evidence="1">CCFEE 5714</strain>
    </source>
</reference>
<dbReference type="Proteomes" id="UP001281147">
    <property type="component" value="Unassembled WGS sequence"/>
</dbReference>
<organism evidence="1 2">
    <name type="scientific">Vermiconidia calcicola</name>
    <dbReference type="NCBI Taxonomy" id="1690605"/>
    <lineage>
        <taxon>Eukaryota</taxon>
        <taxon>Fungi</taxon>
        <taxon>Dikarya</taxon>
        <taxon>Ascomycota</taxon>
        <taxon>Pezizomycotina</taxon>
        <taxon>Dothideomycetes</taxon>
        <taxon>Dothideomycetidae</taxon>
        <taxon>Mycosphaerellales</taxon>
        <taxon>Extremaceae</taxon>
        <taxon>Vermiconidia</taxon>
    </lineage>
</organism>
<proteinExistence type="predicted"/>
<gene>
    <name evidence="1" type="ORF">LTR37_013746</name>
</gene>
<evidence type="ECO:0000313" key="1">
    <source>
        <dbReference type="EMBL" id="KAK3704647.1"/>
    </source>
</evidence>
<dbReference type="EMBL" id="JAUTXU010000137">
    <property type="protein sequence ID" value="KAK3704647.1"/>
    <property type="molecule type" value="Genomic_DNA"/>
</dbReference>
<keyword evidence="2" id="KW-1185">Reference proteome</keyword>
<comment type="caution">
    <text evidence="1">The sequence shown here is derived from an EMBL/GenBank/DDBJ whole genome shotgun (WGS) entry which is preliminary data.</text>
</comment>
<protein>
    <submittedName>
        <fullName evidence="1">Uncharacterized protein</fullName>
    </submittedName>
</protein>
<accession>A0ACC3MVW5</accession>
<evidence type="ECO:0000313" key="2">
    <source>
        <dbReference type="Proteomes" id="UP001281147"/>
    </source>
</evidence>
<sequence>MLPRNILRSAPAPRRFYNDTRVTIPSSDYRTHHKTSWGGHFMIGNGVLHHDLVNIPFFGRVYDTVVIAHPLSESDLFVDRRTRLGYVLYLIDLLRDIQRSTREDAQATKDELRARQDSINVLRSIRRMIFEDIEIRAAQRRETSRAVGQRDEGLEGWNDLPTRNGCSKSPCYALEDYAYY</sequence>